<comment type="caution">
    <text evidence="13">The sequence shown here is derived from an EMBL/GenBank/DDBJ whole genome shotgun (WGS) entry which is preliminary data.</text>
</comment>
<dbReference type="InterPro" id="IPR018221">
    <property type="entry name" value="Glyco_hydro_9_His_AS"/>
</dbReference>
<evidence type="ECO:0000256" key="10">
    <source>
        <dbReference type="SAM" id="MobiDB-lite"/>
    </source>
</evidence>
<reference evidence="13" key="1">
    <citation type="submission" date="2022-11" db="EMBL/GenBank/DDBJ databases">
        <authorList>
            <person name="Hyden B.L."/>
            <person name="Feng K."/>
            <person name="Yates T."/>
            <person name="Jawdy S."/>
            <person name="Smart L.B."/>
            <person name="Muchero W."/>
        </authorList>
    </citation>
    <scope>NUCLEOTIDE SEQUENCE</scope>
    <source>
        <tissue evidence="13">Shoot tip</tissue>
    </source>
</reference>
<keyword evidence="11" id="KW-0812">Transmembrane</keyword>
<keyword evidence="14" id="KW-1185">Reference proteome</keyword>
<dbReference type="PANTHER" id="PTHR22298">
    <property type="entry name" value="ENDO-1,4-BETA-GLUCANASE"/>
    <property type="match status" value="1"/>
</dbReference>
<dbReference type="EC" id="3.2.1.4" evidence="9"/>
<evidence type="ECO:0000256" key="9">
    <source>
        <dbReference type="RuleBase" id="RU361166"/>
    </source>
</evidence>
<dbReference type="SUPFAM" id="SSF48208">
    <property type="entry name" value="Six-hairpin glycosidases"/>
    <property type="match status" value="1"/>
</dbReference>
<dbReference type="PROSITE" id="PS00592">
    <property type="entry name" value="GH9_2"/>
    <property type="match status" value="1"/>
</dbReference>
<evidence type="ECO:0000259" key="12">
    <source>
        <dbReference type="Pfam" id="PF00759"/>
    </source>
</evidence>
<keyword evidence="4 9" id="KW-0136">Cellulose degradation</keyword>
<comment type="catalytic activity">
    <reaction evidence="1 9">
        <text>Endohydrolysis of (1-&gt;4)-beta-D-glucosidic linkages in cellulose, lichenin and cereal beta-D-glucans.</text>
        <dbReference type="EC" id="3.2.1.4"/>
    </reaction>
</comment>
<evidence type="ECO:0000256" key="2">
    <source>
        <dbReference type="ARBA" id="ARBA00007072"/>
    </source>
</evidence>
<dbReference type="InterPro" id="IPR001701">
    <property type="entry name" value="Glyco_hydro_9"/>
</dbReference>
<evidence type="ECO:0000256" key="1">
    <source>
        <dbReference type="ARBA" id="ARBA00000966"/>
    </source>
</evidence>
<evidence type="ECO:0000256" key="8">
    <source>
        <dbReference type="PROSITE-ProRule" id="PRU10059"/>
    </source>
</evidence>
<sequence length="618" mass="68663">MVNSIGSPTHTSASHADRSYSSGGIDHQPVRFVHTISEAGRLLPSASQWSSIELDFHLAPQPKTTYDSLPSQYSKSFDYELVITDKKYFKRFVSVSIFILLVILAIVLLVQFLPHKHKHHGNQKNITLALNQALMFFDAQKSGNYPSNSPVKFRGSSGLQDGNTSNPPADLKGGFYDSGKNIKFSFPTAYTITLLSWTVIEYHDKYGSIGELDHVKDIIRWGSDYLLKIFDHPNSTTSPIIIYSQVGSNHTSSYNDVTCWQRPEDMNYLRPVSACNETASDLAGEIVAALSAASIVFKEDTGYSIKLIHSAEKLFEVATKNDTGHHQGTYTAVEDCGGEARTYYNSSGYQDELIWGGTWLFFATGNTSYLGYVAGNFNAAEGEETASEQGVFYWNNKLTANAVLLTRLRYFHDLGYPYEVGLGSSSKKIDLLICSYLSHKIYNRTPGGLILLRPDHGEPLQFAATASFLGKLYSDYLELLRRSGVNYILGDNPMKMSYMVGFGNKYPTHVHHRAASIPWDDQHYSCPEGDRWLYSKDPNPNILYGAMVAGPDKFDNFLDDRDKPWFTEPTIASNAGLVAALIALHDPPPYKSSDSNDNNLGIDLTGIFENLQLAPPAT</sequence>
<name>A0A9Q0WXR3_SALPP</name>
<evidence type="ECO:0000256" key="4">
    <source>
        <dbReference type="ARBA" id="ARBA00023001"/>
    </source>
</evidence>
<dbReference type="OrthoDB" id="10257085at2759"/>
<keyword evidence="11" id="KW-1133">Transmembrane helix</keyword>
<dbReference type="GO" id="GO:0008810">
    <property type="term" value="F:cellulase activity"/>
    <property type="evidence" value="ECO:0007669"/>
    <property type="project" value="UniProtKB-EC"/>
</dbReference>
<dbReference type="InterPro" id="IPR008928">
    <property type="entry name" value="6-hairpin_glycosidase_sf"/>
</dbReference>
<accession>A0A9Q0WXR3</accession>
<dbReference type="Proteomes" id="UP001151532">
    <property type="component" value="Chromosome 5"/>
</dbReference>
<feature type="active site" evidence="8">
    <location>
        <position position="511"/>
    </location>
</feature>
<feature type="transmembrane region" description="Helical" evidence="11">
    <location>
        <begin position="92"/>
        <end position="113"/>
    </location>
</feature>
<evidence type="ECO:0000313" key="13">
    <source>
        <dbReference type="EMBL" id="KAJ6774113.1"/>
    </source>
</evidence>
<gene>
    <name evidence="13" type="ORF">OIU79_017529</name>
</gene>
<proteinExistence type="inferred from homology"/>
<dbReference type="AlphaFoldDB" id="A0A9Q0WXR3"/>
<dbReference type="InterPro" id="IPR012341">
    <property type="entry name" value="6hp_glycosidase-like_sf"/>
</dbReference>
<reference evidence="13" key="2">
    <citation type="journal article" date="2023" name="Int. J. Mol. Sci.">
        <title>De Novo Assembly and Annotation of 11 Diverse Shrub Willow (Salix) Genomes Reveals Novel Gene Organization in Sex-Linked Regions.</title>
        <authorList>
            <person name="Hyden B."/>
            <person name="Feng K."/>
            <person name="Yates T.B."/>
            <person name="Jawdy S."/>
            <person name="Cereghino C."/>
            <person name="Smart L.B."/>
            <person name="Muchero W."/>
        </authorList>
    </citation>
    <scope>NUCLEOTIDE SEQUENCE</scope>
    <source>
        <tissue evidence="13">Shoot tip</tissue>
    </source>
</reference>
<dbReference type="GO" id="GO:0030245">
    <property type="term" value="P:cellulose catabolic process"/>
    <property type="evidence" value="ECO:0007669"/>
    <property type="project" value="UniProtKB-KW"/>
</dbReference>
<keyword evidence="7 8" id="KW-0624">Polysaccharide degradation</keyword>
<evidence type="ECO:0000256" key="6">
    <source>
        <dbReference type="ARBA" id="ARBA00023295"/>
    </source>
</evidence>
<evidence type="ECO:0000256" key="5">
    <source>
        <dbReference type="ARBA" id="ARBA00023277"/>
    </source>
</evidence>
<dbReference type="Pfam" id="PF00759">
    <property type="entry name" value="Glyco_hydro_9"/>
    <property type="match status" value="1"/>
</dbReference>
<keyword evidence="6 8" id="KW-0326">Glycosidase</keyword>
<dbReference type="EMBL" id="JAPFFK010000002">
    <property type="protein sequence ID" value="KAJ6774113.1"/>
    <property type="molecule type" value="Genomic_DNA"/>
</dbReference>
<evidence type="ECO:0000313" key="14">
    <source>
        <dbReference type="Proteomes" id="UP001151532"/>
    </source>
</evidence>
<dbReference type="Gene3D" id="1.50.10.10">
    <property type="match status" value="1"/>
</dbReference>
<organism evidence="13 14">
    <name type="scientific">Salix purpurea</name>
    <name type="common">Purple osier willow</name>
    <dbReference type="NCBI Taxonomy" id="77065"/>
    <lineage>
        <taxon>Eukaryota</taxon>
        <taxon>Viridiplantae</taxon>
        <taxon>Streptophyta</taxon>
        <taxon>Embryophyta</taxon>
        <taxon>Tracheophyta</taxon>
        <taxon>Spermatophyta</taxon>
        <taxon>Magnoliopsida</taxon>
        <taxon>eudicotyledons</taxon>
        <taxon>Gunneridae</taxon>
        <taxon>Pentapetalae</taxon>
        <taxon>rosids</taxon>
        <taxon>fabids</taxon>
        <taxon>Malpighiales</taxon>
        <taxon>Salicaceae</taxon>
        <taxon>Saliceae</taxon>
        <taxon>Salix</taxon>
    </lineage>
</organism>
<evidence type="ECO:0000256" key="3">
    <source>
        <dbReference type="ARBA" id="ARBA00022801"/>
    </source>
</evidence>
<keyword evidence="11" id="KW-0472">Membrane</keyword>
<evidence type="ECO:0000256" key="11">
    <source>
        <dbReference type="SAM" id="Phobius"/>
    </source>
</evidence>
<keyword evidence="5 8" id="KW-0119">Carbohydrate metabolism</keyword>
<evidence type="ECO:0000256" key="7">
    <source>
        <dbReference type="ARBA" id="ARBA00023326"/>
    </source>
</evidence>
<comment type="similarity">
    <text evidence="2 8 9">Belongs to the glycosyl hydrolase 9 (cellulase E) family.</text>
</comment>
<keyword evidence="3 8" id="KW-0378">Hydrolase</keyword>
<feature type="region of interest" description="Disordered" evidence="10">
    <location>
        <begin position="1"/>
        <end position="22"/>
    </location>
</feature>
<feature type="domain" description="Glycoside hydrolase family 9" evidence="12">
    <location>
        <begin position="129"/>
        <end position="581"/>
    </location>
</feature>
<protein>
    <recommendedName>
        <fullName evidence="9">Endoglucanase</fullName>
        <ecNumber evidence="9">3.2.1.4</ecNumber>
    </recommendedName>
</protein>